<evidence type="ECO:0000313" key="1">
    <source>
        <dbReference type="EMBL" id="OQX06683.1"/>
    </source>
</evidence>
<dbReference type="InterPro" id="IPR011990">
    <property type="entry name" value="TPR-like_helical_dom_sf"/>
</dbReference>
<sequence length="253" mass="26303">MHILRWLMKHPIMLAWLLAIVAILLNFGIGGKPAEHGGKEMAAKPEQTHVAPKVDAGHTAAQQHVAPAEVAVVPVQAATQPAPAAAAMVQAVEVPAAPVQAAEVPKAAAQAAEAPVVATPAPAAEQAAPAQAVEAPAVVATPAQAAPAQQASANAPSDLLRAAREAYWANELDRAVGLYTDLLKQTPDSLDYKGELANVYWKQGNAEQASTLFADIAPKLAAQGRTTEALNMKLYVDMVNPELAKQIDAALKK</sequence>
<dbReference type="SUPFAM" id="SSF48452">
    <property type="entry name" value="TPR-like"/>
    <property type="match status" value="1"/>
</dbReference>
<reference evidence="1 2" key="1">
    <citation type="submission" date="2017-01" db="EMBL/GenBank/DDBJ databases">
        <title>Novel large sulfur bacteria in the metagenomes of groundwater-fed chemosynthetic microbial mats in the Lake Huron basin.</title>
        <authorList>
            <person name="Sharrar A.M."/>
            <person name="Flood B.E."/>
            <person name="Bailey J.V."/>
            <person name="Jones D.S."/>
            <person name="Biddanda B."/>
            <person name="Ruberg S.A."/>
            <person name="Marcus D.N."/>
            <person name="Dick G.J."/>
        </authorList>
    </citation>
    <scope>NUCLEOTIDE SEQUENCE [LARGE SCALE GENOMIC DNA]</scope>
    <source>
        <strain evidence="1">A8</strain>
    </source>
</reference>
<name>A0A1Y1QJ78_9GAMM</name>
<dbReference type="Proteomes" id="UP000192491">
    <property type="component" value="Unassembled WGS sequence"/>
</dbReference>
<dbReference type="AlphaFoldDB" id="A0A1Y1QJ78"/>
<protein>
    <recommendedName>
        <fullName evidence="3">Tetratricopeptide repeat protein</fullName>
    </recommendedName>
</protein>
<proteinExistence type="predicted"/>
<dbReference type="EMBL" id="MTEJ01000234">
    <property type="protein sequence ID" value="OQX06683.1"/>
    <property type="molecule type" value="Genomic_DNA"/>
</dbReference>
<organism evidence="1 2">
    <name type="scientific">Thiothrix lacustris</name>
    <dbReference type="NCBI Taxonomy" id="525917"/>
    <lineage>
        <taxon>Bacteria</taxon>
        <taxon>Pseudomonadati</taxon>
        <taxon>Pseudomonadota</taxon>
        <taxon>Gammaproteobacteria</taxon>
        <taxon>Thiotrichales</taxon>
        <taxon>Thiotrichaceae</taxon>
        <taxon>Thiothrix</taxon>
    </lineage>
</organism>
<evidence type="ECO:0000313" key="2">
    <source>
        <dbReference type="Proteomes" id="UP000192491"/>
    </source>
</evidence>
<dbReference type="Gene3D" id="1.25.40.10">
    <property type="entry name" value="Tetratricopeptide repeat domain"/>
    <property type="match status" value="1"/>
</dbReference>
<dbReference type="Pfam" id="PF14559">
    <property type="entry name" value="TPR_19"/>
    <property type="match status" value="1"/>
</dbReference>
<accession>A0A1Y1QJ78</accession>
<comment type="caution">
    <text evidence="1">The sequence shown here is derived from an EMBL/GenBank/DDBJ whole genome shotgun (WGS) entry which is preliminary data.</text>
</comment>
<evidence type="ECO:0008006" key="3">
    <source>
        <dbReference type="Google" id="ProtNLM"/>
    </source>
</evidence>
<gene>
    <name evidence="1" type="ORF">BWK73_30275</name>
</gene>